<reference evidence="1 2" key="1">
    <citation type="submission" date="2017-02" db="EMBL/GenBank/DDBJ databases">
        <title>The new phylogeny of genus Mycobacterium.</title>
        <authorList>
            <person name="Tortoli E."/>
            <person name="Trovato A."/>
            <person name="Cirillo D.M."/>
        </authorList>
    </citation>
    <scope>NUCLEOTIDE SEQUENCE [LARGE SCALE GENOMIC DNA]</scope>
    <source>
        <strain evidence="1 2">DSM 44049</strain>
    </source>
</reference>
<sequence>MTNKEPRKKHFVTDTDVFFGQKRPIRNLIRCGHQQIIVFACRAIIPWKPTNRGIDFTILNLIFDVRADPILQRYVHVLNPAFSGVDT</sequence>
<dbReference type="EMBL" id="MVHT01000082">
    <property type="protein sequence ID" value="ORA96987.1"/>
    <property type="molecule type" value="Genomic_DNA"/>
</dbReference>
<evidence type="ECO:0000313" key="1">
    <source>
        <dbReference type="EMBL" id="ORA96987.1"/>
    </source>
</evidence>
<proteinExistence type="predicted"/>
<gene>
    <name evidence="1" type="ORF">BST27_23375</name>
</gene>
<name>A0A1E3S8U8_MYCIE</name>
<keyword evidence="2" id="KW-1185">Reference proteome</keyword>
<accession>A0A1E3S8U8</accession>
<comment type="caution">
    <text evidence="1">The sequence shown here is derived from an EMBL/GenBank/DDBJ whole genome shotgun (WGS) entry which is preliminary data.</text>
</comment>
<protein>
    <submittedName>
        <fullName evidence="1">Uncharacterized protein</fullName>
    </submittedName>
</protein>
<dbReference type="AlphaFoldDB" id="A0A1E3S8U8"/>
<evidence type="ECO:0000313" key="2">
    <source>
        <dbReference type="Proteomes" id="UP000192739"/>
    </source>
</evidence>
<organism evidence="1 2">
    <name type="scientific">Mycobacterium intermedium</name>
    <dbReference type="NCBI Taxonomy" id="28445"/>
    <lineage>
        <taxon>Bacteria</taxon>
        <taxon>Bacillati</taxon>
        <taxon>Actinomycetota</taxon>
        <taxon>Actinomycetes</taxon>
        <taxon>Mycobacteriales</taxon>
        <taxon>Mycobacteriaceae</taxon>
        <taxon>Mycobacterium</taxon>
        <taxon>Mycobacterium simiae complex</taxon>
    </lineage>
</organism>
<dbReference type="Proteomes" id="UP000192739">
    <property type="component" value="Unassembled WGS sequence"/>
</dbReference>